<evidence type="ECO:0000256" key="2">
    <source>
        <dbReference type="ARBA" id="ARBA00012438"/>
    </source>
</evidence>
<dbReference type="EC" id="2.7.13.3" evidence="2"/>
<dbReference type="InterPro" id="IPR035965">
    <property type="entry name" value="PAS-like_dom_sf"/>
</dbReference>
<dbReference type="NCBIfam" id="TIGR00229">
    <property type="entry name" value="sensory_box"/>
    <property type="match status" value="1"/>
</dbReference>
<protein>
    <recommendedName>
        <fullName evidence="2">histidine kinase</fullName>
        <ecNumber evidence="2">2.7.13.3</ecNumber>
    </recommendedName>
</protein>
<dbReference type="GO" id="GO:0000155">
    <property type="term" value="F:phosphorelay sensor kinase activity"/>
    <property type="evidence" value="ECO:0007669"/>
    <property type="project" value="InterPro"/>
</dbReference>
<evidence type="ECO:0000313" key="9">
    <source>
        <dbReference type="EMBL" id="PSB00523.1"/>
    </source>
</evidence>
<dbReference type="Pfam" id="PF02518">
    <property type="entry name" value="HATPase_c"/>
    <property type="match status" value="1"/>
</dbReference>
<dbReference type="InterPro" id="IPR036890">
    <property type="entry name" value="HATPase_C_sf"/>
</dbReference>
<dbReference type="OrthoDB" id="518094at2"/>
<feature type="domain" description="Histidine kinase" evidence="7">
    <location>
        <begin position="134"/>
        <end position="353"/>
    </location>
</feature>
<feature type="domain" description="PAS" evidence="8">
    <location>
        <begin position="8"/>
        <end position="62"/>
    </location>
</feature>
<dbReference type="InterPro" id="IPR000014">
    <property type="entry name" value="PAS"/>
</dbReference>
<dbReference type="Gene3D" id="1.10.287.130">
    <property type="match status" value="1"/>
</dbReference>
<dbReference type="Pfam" id="PF00512">
    <property type="entry name" value="HisKA"/>
    <property type="match status" value="1"/>
</dbReference>
<sequence>MSRDLNQNFCQLAAIVESAADAIVGISLENEIVTWNRGAEKIYGYSAPEAMGKSFATLVNPDATKSTSLELSDLETSGCTLAKHYRQDGQAIKVIVSVSPIQDLTGQVIGKSIIAKPLSHLTTWSEPQEELISIVSHELRTPLTSIRGALGLLLTGKLGALSPKGQRMLEIAVSNTERLLRLLNDLLDLQRLQVGQWFLQKKQCNLLNLMQEVTEVMQPLADRTGVKILVSQTPVFIEADPDRLFQLLVNLLSNAIKFSPTNSEISLSATLETELSQTVLVKVQDRGRGIPVDKLELIFESFQQVDPADAREKQGTGLGLAICRTIVQQHQGEIWVESQLGAGSTFYVRLPIA</sequence>
<dbReference type="AlphaFoldDB" id="A0A2T1BX68"/>
<organism evidence="9 10">
    <name type="scientific">Merismopedia glauca CCAP 1448/3</name>
    <dbReference type="NCBI Taxonomy" id="1296344"/>
    <lineage>
        <taxon>Bacteria</taxon>
        <taxon>Bacillati</taxon>
        <taxon>Cyanobacteriota</taxon>
        <taxon>Cyanophyceae</taxon>
        <taxon>Synechococcales</taxon>
        <taxon>Merismopediaceae</taxon>
        <taxon>Merismopedia</taxon>
    </lineage>
</organism>
<dbReference type="CDD" id="cd00082">
    <property type="entry name" value="HisKA"/>
    <property type="match status" value="1"/>
</dbReference>
<dbReference type="PROSITE" id="PS50112">
    <property type="entry name" value="PAS"/>
    <property type="match status" value="1"/>
</dbReference>
<dbReference type="PROSITE" id="PS50109">
    <property type="entry name" value="HIS_KIN"/>
    <property type="match status" value="1"/>
</dbReference>
<dbReference type="EMBL" id="PVWJ01000196">
    <property type="protein sequence ID" value="PSB00523.1"/>
    <property type="molecule type" value="Genomic_DNA"/>
</dbReference>
<dbReference type="InterPro" id="IPR003661">
    <property type="entry name" value="HisK_dim/P_dom"/>
</dbReference>
<dbReference type="SMART" id="SM00388">
    <property type="entry name" value="HisKA"/>
    <property type="match status" value="1"/>
</dbReference>
<dbReference type="Pfam" id="PF00989">
    <property type="entry name" value="PAS"/>
    <property type="match status" value="1"/>
</dbReference>
<dbReference type="GO" id="GO:0006355">
    <property type="term" value="P:regulation of DNA-templated transcription"/>
    <property type="evidence" value="ECO:0007669"/>
    <property type="project" value="InterPro"/>
</dbReference>
<evidence type="ECO:0000256" key="3">
    <source>
        <dbReference type="ARBA" id="ARBA00022553"/>
    </source>
</evidence>
<dbReference type="Gene3D" id="3.30.565.10">
    <property type="entry name" value="Histidine kinase-like ATPase, C-terminal domain"/>
    <property type="match status" value="1"/>
</dbReference>
<dbReference type="PANTHER" id="PTHR43711:SF1">
    <property type="entry name" value="HISTIDINE KINASE 1"/>
    <property type="match status" value="1"/>
</dbReference>
<gene>
    <name evidence="9" type="ORF">C7B64_23060</name>
</gene>
<comment type="caution">
    <text evidence="9">The sequence shown here is derived from an EMBL/GenBank/DDBJ whole genome shotgun (WGS) entry which is preliminary data.</text>
</comment>
<dbReference type="InterPro" id="IPR013767">
    <property type="entry name" value="PAS_fold"/>
</dbReference>
<dbReference type="SUPFAM" id="SSF47384">
    <property type="entry name" value="Homodimeric domain of signal transducing histidine kinase"/>
    <property type="match status" value="1"/>
</dbReference>
<accession>A0A2T1BX68</accession>
<dbReference type="InterPro" id="IPR036097">
    <property type="entry name" value="HisK_dim/P_sf"/>
</dbReference>
<keyword evidence="10" id="KW-1185">Reference proteome</keyword>
<keyword evidence="6" id="KW-0902">Two-component regulatory system</keyword>
<dbReference type="InterPro" id="IPR050736">
    <property type="entry name" value="Sensor_HK_Regulatory"/>
</dbReference>
<dbReference type="CDD" id="cd16922">
    <property type="entry name" value="HATPase_EvgS-ArcB-TorS-like"/>
    <property type="match status" value="1"/>
</dbReference>
<dbReference type="PRINTS" id="PR00344">
    <property type="entry name" value="BCTRLSENSOR"/>
</dbReference>
<reference evidence="9 10" key="2">
    <citation type="submission" date="2018-03" db="EMBL/GenBank/DDBJ databases">
        <title>The ancient ancestry and fast evolution of plastids.</title>
        <authorList>
            <person name="Moore K.R."/>
            <person name="Magnabosco C."/>
            <person name="Momper L."/>
            <person name="Gold D.A."/>
            <person name="Bosak T."/>
            <person name="Fournier G.P."/>
        </authorList>
    </citation>
    <scope>NUCLEOTIDE SEQUENCE [LARGE SCALE GENOMIC DNA]</scope>
    <source>
        <strain evidence="9 10">CCAP 1448/3</strain>
    </source>
</reference>
<evidence type="ECO:0000256" key="5">
    <source>
        <dbReference type="ARBA" id="ARBA00022777"/>
    </source>
</evidence>
<keyword evidence="5" id="KW-0418">Kinase</keyword>
<evidence type="ECO:0000259" key="7">
    <source>
        <dbReference type="PROSITE" id="PS50109"/>
    </source>
</evidence>
<dbReference type="Proteomes" id="UP000238762">
    <property type="component" value="Unassembled WGS sequence"/>
</dbReference>
<keyword evidence="4" id="KW-0808">Transferase</keyword>
<dbReference type="SMART" id="SM00387">
    <property type="entry name" value="HATPase_c"/>
    <property type="match status" value="1"/>
</dbReference>
<dbReference type="InterPro" id="IPR003594">
    <property type="entry name" value="HATPase_dom"/>
</dbReference>
<evidence type="ECO:0000256" key="1">
    <source>
        <dbReference type="ARBA" id="ARBA00000085"/>
    </source>
</evidence>
<dbReference type="FunFam" id="3.30.565.10:FF:000006">
    <property type="entry name" value="Sensor histidine kinase WalK"/>
    <property type="match status" value="1"/>
</dbReference>
<dbReference type="SUPFAM" id="SSF55785">
    <property type="entry name" value="PYP-like sensor domain (PAS domain)"/>
    <property type="match status" value="1"/>
</dbReference>
<dbReference type="Gene3D" id="3.30.450.20">
    <property type="entry name" value="PAS domain"/>
    <property type="match status" value="1"/>
</dbReference>
<keyword evidence="3" id="KW-0597">Phosphoprotein</keyword>
<name>A0A2T1BX68_9CYAN</name>
<dbReference type="CDD" id="cd00130">
    <property type="entry name" value="PAS"/>
    <property type="match status" value="1"/>
</dbReference>
<dbReference type="SMART" id="SM00091">
    <property type="entry name" value="PAS"/>
    <property type="match status" value="1"/>
</dbReference>
<dbReference type="InterPro" id="IPR004358">
    <property type="entry name" value="Sig_transdc_His_kin-like_C"/>
</dbReference>
<dbReference type="SUPFAM" id="SSF55874">
    <property type="entry name" value="ATPase domain of HSP90 chaperone/DNA topoisomerase II/histidine kinase"/>
    <property type="match status" value="1"/>
</dbReference>
<evidence type="ECO:0000256" key="4">
    <source>
        <dbReference type="ARBA" id="ARBA00022679"/>
    </source>
</evidence>
<proteinExistence type="predicted"/>
<evidence type="ECO:0000256" key="6">
    <source>
        <dbReference type="ARBA" id="ARBA00023012"/>
    </source>
</evidence>
<dbReference type="PANTHER" id="PTHR43711">
    <property type="entry name" value="TWO-COMPONENT HISTIDINE KINASE"/>
    <property type="match status" value="1"/>
</dbReference>
<dbReference type="RefSeq" id="WP_106291806.1">
    <property type="nucleotide sequence ID" value="NZ_CAWNTC010000251.1"/>
</dbReference>
<evidence type="ECO:0000313" key="10">
    <source>
        <dbReference type="Proteomes" id="UP000238762"/>
    </source>
</evidence>
<evidence type="ECO:0000259" key="8">
    <source>
        <dbReference type="PROSITE" id="PS50112"/>
    </source>
</evidence>
<dbReference type="InterPro" id="IPR005467">
    <property type="entry name" value="His_kinase_dom"/>
</dbReference>
<reference evidence="9 10" key="1">
    <citation type="submission" date="2018-02" db="EMBL/GenBank/DDBJ databases">
        <authorList>
            <person name="Cohen D.B."/>
            <person name="Kent A.D."/>
        </authorList>
    </citation>
    <scope>NUCLEOTIDE SEQUENCE [LARGE SCALE GENOMIC DNA]</scope>
    <source>
        <strain evidence="9 10">CCAP 1448/3</strain>
    </source>
</reference>
<comment type="catalytic activity">
    <reaction evidence="1">
        <text>ATP + protein L-histidine = ADP + protein N-phospho-L-histidine.</text>
        <dbReference type="EC" id="2.7.13.3"/>
    </reaction>
</comment>